<feature type="domain" description="CRISPR associated protein Cas6 C-terminal" evidence="2">
    <location>
        <begin position="117"/>
        <end position="239"/>
    </location>
</feature>
<proteinExistence type="predicted"/>
<dbReference type="RefSeq" id="WP_071138460.1">
    <property type="nucleotide sequence ID" value="NZ_CP035282.1"/>
</dbReference>
<gene>
    <name evidence="3" type="primary">cas6</name>
    <name evidence="3" type="ORF">EQM13_09870</name>
</gene>
<accession>A0A410QDH7</accession>
<dbReference type="Gene3D" id="3.30.70.1900">
    <property type="match status" value="1"/>
</dbReference>
<dbReference type="Pfam" id="PF01881">
    <property type="entry name" value="Cas_Cas6_C"/>
    <property type="match status" value="1"/>
</dbReference>
<dbReference type="Gene3D" id="3.30.70.1890">
    <property type="match status" value="1"/>
</dbReference>
<dbReference type="PANTHER" id="PTHR36984:SF3">
    <property type="entry name" value="CRISPR-ASSOCIATED ENDORIBONUCLEASE CAS6"/>
    <property type="match status" value="1"/>
</dbReference>
<dbReference type="KEGG" id="spoa:EQM13_09870"/>
<evidence type="ECO:0000256" key="1">
    <source>
        <dbReference type="ARBA" id="ARBA00023118"/>
    </source>
</evidence>
<dbReference type="AlphaFoldDB" id="A0A410QDH7"/>
<dbReference type="CDD" id="cd21140">
    <property type="entry name" value="Cas6_I-like"/>
    <property type="match status" value="1"/>
</dbReference>
<keyword evidence="4" id="KW-1185">Reference proteome</keyword>
<dbReference type="InterPro" id="IPR045747">
    <property type="entry name" value="CRISPR-assoc_prot_Cas6_N_sf"/>
</dbReference>
<dbReference type="Proteomes" id="UP000287969">
    <property type="component" value="Chromosome"/>
</dbReference>
<dbReference type="NCBIfam" id="TIGR01877">
    <property type="entry name" value="cas_cas6"/>
    <property type="match status" value="1"/>
</dbReference>
<dbReference type="PANTHER" id="PTHR36984">
    <property type="entry name" value="CRISPR-ASSOCIATED ENDORIBONUCLEASE CAS6 1"/>
    <property type="match status" value="1"/>
</dbReference>
<dbReference type="InterPro" id="IPR049435">
    <property type="entry name" value="Cas_Cas6_C"/>
</dbReference>
<keyword evidence="1" id="KW-0051">Antiviral defense</keyword>
<evidence type="ECO:0000259" key="2">
    <source>
        <dbReference type="Pfam" id="PF01881"/>
    </source>
</evidence>
<dbReference type="InterPro" id="IPR010156">
    <property type="entry name" value="CRISPR-assoc_prot_Cas6"/>
</dbReference>
<reference evidence="4" key="1">
    <citation type="submission" date="2019-01" db="EMBL/GenBank/DDBJ databases">
        <title>Draft genomes of a novel of Sporanaerobacter strains.</title>
        <authorList>
            <person name="Ma S."/>
        </authorList>
    </citation>
    <scope>NUCLEOTIDE SEQUENCE [LARGE SCALE GENOMIC DNA]</scope>
    <source>
        <strain evidence="4">NJN-17</strain>
    </source>
</reference>
<organism evidence="3 4">
    <name type="scientific">Acidilutibacter cellobiosedens</name>
    <dbReference type="NCBI Taxonomy" id="2507161"/>
    <lineage>
        <taxon>Bacteria</taxon>
        <taxon>Bacillati</taxon>
        <taxon>Bacillota</taxon>
        <taxon>Tissierellia</taxon>
        <taxon>Tissierellales</taxon>
        <taxon>Acidilutibacteraceae</taxon>
        <taxon>Acidilutibacter</taxon>
    </lineage>
</organism>
<name>A0A410QDH7_9FIRM</name>
<protein>
    <submittedName>
        <fullName evidence="3">CRISPR-associated endoribonuclease Cas6</fullName>
    </submittedName>
</protein>
<sequence>MRIIVEFLLEKGSIDKDKNRIFISIIKSNLESYNKNYYKKLFESGTARKSYCFALYMKDAEFTRDKIIIPSKKIIFKFSTSNLEDSIHFYNAFLQNVKRTYKIKENVLKLNKINIMREKKIYDNQASFTSLSPVVVREHNGDNKKTWYFSLNDENGRILFLNNLRIQLLEEFGQDRILDVEETKVEVLSNKNVKVKNYGIEVLGNLCKINIYAKPYILDYMYKSGVGGLKSSGFGMLDLL</sequence>
<dbReference type="OrthoDB" id="45555at2"/>
<evidence type="ECO:0000313" key="3">
    <source>
        <dbReference type="EMBL" id="QAT61878.1"/>
    </source>
</evidence>
<dbReference type="EMBL" id="CP035282">
    <property type="protein sequence ID" value="QAT61878.1"/>
    <property type="molecule type" value="Genomic_DNA"/>
</dbReference>
<evidence type="ECO:0000313" key="4">
    <source>
        <dbReference type="Proteomes" id="UP000287969"/>
    </source>
</evidence>
<dbReference type="GO" id="GO:0051607">
    <property type="term" value="P:defense response to virus"/>
    <property type="evidence" value="ECO:0007669"/>
    <property type="project" value="UniProtKB-KW"/>
</dbReference>
<dbReference type="GO" id="GO:0016788">
    <property type="term" value="F:hydrolase activity, acting on ester bonds"/>
    <property type="evidence" value="ECO:0007669"/>
    <property type="project" value="InterPro"/>
</dbReference>